<evidence type="ECO:0000313" key="2">
    <source>
        <dbReference type="Proteomes" id="UP001320898"/>
    </source>
</evidence>
<dbReference type="Proteomes" id="UP001320898">
    <property type="component" value="Unassembled WGS sequence"/>
</dbReference>
<sequence length="81" mass="8352">MNSITGAQVRAARALVRWTANDLATAAKLGVMTIRRAEGTDDAVSITPANADAIRRALECAGVEFIEENGGGPGVRLKGSA</sequence>
<dbReference type="InterPro" id="IPR010982">
    <property type="entry name" value="Lambda_DNA-bd_dom_sf"/>
</dbReference>
<gene>
    <name evidence="1" type="ORF">MUB46_02360</name>
</gene>
<accession>A0AAW5QWC8</accession>
<organism evidence="1 2">
    <name type="scientific">Microbaculum marinisediminis</name>
    <dbReference type="NCBI Taxonomy" id="2931392"/>
    <lineage>
        <taxon>Bacteria</taxon>
        <taxon>Pseudomonadati</taxon>
        <taxon>Pseudomonadota</taxon>
        <taxon>Alphaproteobacteria</taxon>
        <taxon>Hyphomicrobiales</taxon>
        <taxon>Tepidamorphaceae</taxon>
        <taxon>Microbaculum</taxon>
    </lineage>
</organism>
<dbReference type="Gene3D" id="1.10.260.40">
    <property type="entry name" value="lambda repressor-like DNA-binding domains"/>
    <property type="match status" value="1"/>
</dbReference>
<dbReference type="SUPFAM" id="SSF47413">
    <property type="entry name" value="lambda repressor-like DNA-binding domains"/>
    <property type="match status" value="1"/>
</dbReference>
<comment type="caution">
    <text evidence="1">The sequence shown here is derived from an EMBL/GenBank/DDBJ whole genome shotgun (WGS) entry which is preliminary data.</text>
</comment>
<dbReference type="AlphaFoldDB" id="A0AAW5QWC8"/>
<proteinExistence type="predicted"/>
<reference evidence="1 2" key="1">
    <citation type="submission" date="2022-04" db="EMBL/GenBank/DDBJ databases">
        <authorList>
            <person name="Ye Y.-Q."/>
            <person name="Du Z.-J."/>
        </authorList>
    </citation>
    <scope>NUCLEOTIDE SEQUENCE [LARGE SCALE GENOMIC DNA]</scope>
    <source>
        <strain evidence="1 2">A6E488</strain>
    </source>
</reference>
<dbReference type="GO" id="GO:0003677">
    <property type="term" value="F:DNA binding"/>
    <property type="evidence" value="ECO:0007669"/>
    <property type="project" value="InterPro"/>
</dbReference>
<dbReference type="EMBL" id="JALIDZ010000001">
    <property type="protein sequence ID" value="MCT8970693.1"/>
    <property type="molecule type" value="Genomic_DNA"/>
</dbReference>
<evidence type="ECO:0000313" key="1">
    <source>
        <dbReference type="EMBL" id="MCT8970693.1"/>
    </source>
</evidence>
<keyword evidence="2" id="KW-1185">Reference proteome</keyword>
<protein>
    <submittedName>
        <fullName evidence="1">Transcriptional regulator</fullName>
    </submittedName>
</protein>
<name>A0AAW5QWC8_9HYPH</name>